<gene>
    <name evidence="2" type="ORF">A4R43_36400</name>
</gene>
<evidence type="ECO:0000313" key="3">
    <source>
        <dbReference type="Proteomes" id="UP000250434"/>
    </source>
</evidence>
<keyword evidence="3" id="KW-1185">Reference proteome</keyword>
<proteinExistence type="predicted"/>
<sequence>MPAKNPFRWVGAWADWFEARGVYVPGEDTRPVNPWRDFGWLLVAWLAGLAIFVLFFALAV</sequence>
<dbReference type="RefSeq" id="WP_113696310.1">
    <property type="nucleotide sequence ID" value="NZ_CP015163.1"/>
</dbReference>
<dbReference type="Proteomes" id="UP000250434">
    <property type="component" value="Chromosome"/>
</dbReference>
<accession>A0A344LGT1</accession>
<dbReference type="EMBL" id="CP015163">
    <property type="protein sequence ID" value="AXB47255.1"/>
    <property type="molecule type" value="Genomic_DNA"/>
</dbReference>
<feature type="transmembrane region" description="Helical" evidence="1">
    <location>
        <begin position="38"/>
        <end position="59"/>
    </location>
</feature>
<dbReference type="AlphaFoldDB" id="A0A344LGT1"/>
<dbReference type="KEGG" id="aab:A4R43_36400"/>
<evidence type="ECO:0000256" key="1">
    <source>
        <dbReference type="SAM" id="Phobius"/>
    </source>
</evidence>
<keyword evidence="1" id="KW-0472">Membrane</keyword>
<keyword evidence="1" id="KW-0812">Transmembrane</keyword>
<evidence type="ECO:0000313" key="2">
    <source>
        <dbReference type="EMBL" id="AXB47255.1"/>
    </source>
</evidence>
<organism evidence="2 3">
    <name type="scientific">Amycolatopsis albispora</name>
    <dbReference type="NCBI Taxonomy" id="1804986"/>
    <lineage>
        <taxon>Bacteria</taxon>
        <taxon>Bacillati</taxon>
        <taxon>Actinomycetota</taxon>
        <taxon>Actinomycetes</taxon>
        <taxon>Pseudonocardiales</taxon>
        <taxon>Pseudonocardiaceae</taxon>
        <taxon>Amycolatopsis</taxon>
    </lineage>
</organism>
<name>A0A344LGT1_9PSEU</name>
<reference evidence="2 3" key="1">
    <citation type="submission" date="2016-04" db="EMBL/GenBank/DDBJ databases">
        <title>Complete genome sequence and analysis of deep-sea sediment isolate, Amycolatopsis sp. WP1.</title>
        <authorList>
            <person name="Wang H."/>
            <person name="Chen S."/>
            <person name="Wu Q."/>
        </authorList>
    </citation>
    <scope>NUCLEOTIDE SEQUENCE [LARGE SCALE GENOMIC DNA]</scope>
    <source>
        <strain evidence="2 3">WP1</strain>
    </source>
</reference>
<protein>
    <submittedName>
        <fullName evidence="2">Uncharacterized protein</fullName>
    </submittedName>
</protein>
<dbReference type="OrthoDB" id="3633953at2"/>
<keyword evidence="1" id="KW-1133">Transmembrane helix</keyword>